<sequence length="98" mass="11152">MNPACWVRWKPNLARFVDQPRLGFDEPSQGWVPLNLALLGSRQAKAGFAGTQPCWVRLKPSLQPNPALLRKLGSWFEVSMKPVAQVSLRKEKKRKWVG</sequence>
<gene>
    <name evidence="1" type="ORF">SLEP1_g41101</name>
</gene>
<keyword evidence="2" id="KW-1185">Reference proteome</keyword>
<comment type="caution">
    <text evidence="1">The sequence shown here is derived from an EMBL/GenBank/DDBJ whole genome shotgun (WGS) entry which is preliminary data.</text>
</comment>
<dbReference type="EMBL" id="BPVZ01000096">
    <property type="protein sequence ID" value="GKV32501.1"/>
    <property type="molecule type" value="Genomic_DNA"/>
</dbReference>
<proteinExistence type="predicted"/>
<evidence type="ECO:0000313" key="2">
    <source>
        <dbReference type="Proteomes" id="UP001054252"/>
    </source>
</evidence>
<protein>
    <submittedName>
        <fullName evidence="1">Uncharacterized protein</fullName>
    </submittedName>
</protein>
<name>A0AAV5L6D8_9ROSI</name>
<organism evidence="1 2">
    <name type="scientific">Rubroshorea leprosula</name>
    <dbReference type="NCBI Taxonomy" id="152421"/>
    <lineage>
        <taxon>Eukaryota</taxon>
        <taxon>Viridiplantae</taxon>
        <taxon>Streptophyta</taxon>
        <taxon>Embryophyta</taxon>
        <taxon>Tracheophyta</taxon>
        <taxon>Spermatophyta</taxon>
        <taxon>Magnoliopsida</taxon>
        <taxon>eudicotyledons</taxon>
        <taxon>Gunneridae</taxon>
        <taxon>Pentapetalae</taxon>
        <taxon>rosids</taxon>
        <taxon>malvids</taxon>
        <taxon>Malvales</taxon>
        <taxon>Dipterocarpaceae</taxon>
        <taxon>Rubroshorea</taxon>
    </lineage>
</organism>
<dbReference type="Proteomes" id="UP001054252">
    <property type="component" value="Unassembled WGS sequence"/>
</dbReference>
<dbReference type="AlphaFoldDB" id="A0AAV5L6D8"/>
<evidence type="ECO:0000313" key="1">
    <source>
        <dbReference type="EMBL" id="GKV32501.1"/>
    </source>
</evidence>
<accession>A0AAV5L6D8</accession>
<reference evidence="1 2" key="1">
    <citation type="journal article" date="2021" name="Commun. Biol.">
        <title>The genome of Shorea leprosula (Dipterocarpaceae) highlights the ecological relevance of drought in aseasonal tropical rainforests.</title>
        <authorList>
            <person name="Ng K.K.S."/>
            <person name="Kobayashi M.J."/>
            <person name="Fawcett J.A."/>
            <person name="Hatakeyama M."/>
            <person name="Paape T."/>
            <person name="Ng C.H."/>
            <person name="Ang C.C."/>
            <person name="Tnah L.H."/>
            <person name="Lee C.T."/>
            <person name="Nishiyama T."/>
            <person name="Sese J."/>
            <person name="O'Brien M.J."/>
            <person name="Copetti D."/>
            <person name="Mohd Noor M.I."/>
            <person name="Ong R.C."/>
            <person name="Putra M."/>
            <person name="Sireger I.Z."/>
            <person name="Indrioko S."/>
            <person name="Kosugi Y."/>
            <person name="Izuno A."/>
            <person name="Isagi Y."/>
            <person name="Lee S.L."/>
            <person name="Shimizu K.K."/>
        </authorList>
    </citation>
    <scope>NUCLEOTIDE SEQUENCE [LARGE SCALE GENOMIC DNA]</scope>
    <source>
        <strain evidence="1">214</strain>
    </source>
</reference>